<organism evidence="1 2">
    <name type="scientific">Stichopus japonicus</name>
    <name type="common">Sea cucumber</name>
    <dbReference type="NCBI Taxonomy" id="307972"/>
    <lineage>
        <taxon>Eukaryota</taxon>
        <taxon>Metazoa</taxon>
        <taxon>Echinodermata</taxon>
        <taxon>Eleutherozoa</taxon>
        <taxon>Echinozoa</taxon>
        <taxon>Holothuroidea</taxon>
        <taxon>Aspidochirotacea</taxon>
        <taxon>Aspidochirotida</taxon>
        <taxon>Stichopodidae</taxon>
        <taxon>Apostichopus</taxon>
    </lineage>
</organism>
<dbReference type="PANTHER" id="PTHR13318">
    <property type="entry name" value="PARTNER OF PAIRED, ISOFORM B-RELATED"/>
    <property type="match status" value="1"/>
</dbReference>
<name>A0A2G8JG35_STIJA</name>
<comment type="caution">
    <text evidence="1">The sequence shown here is derived from an EMBL/GenBank/DDBJ whole genome shotgun (WGS) entry which is preliminary data.</text>
</comment>
<dbReference type="SMART" id="SM00367">
    <property type="entry name" value="LRR_CC"/>
    <property type="match status" value="5"/>
</dbReference>
<accession>A0A2G8JG35</accession>
<dbReference type="OrthoDB" id="27842at2759"/>
<evidence type="ECO:0000313" key="2">
    <source>
        <dbReference type="Proteomes" id="UP000230750"/>
    </source>
</evidence>
<dbReference type="InterPro" id="IPR006553">
    <property type="entry name" value="Leu-rich_rpt_Cys-con_subtyp"/>
</dbReference>
<dbReference type="Gene3D" id="3.80.10.10">
    <property type="entry name" value="Ribonuclease Inhibitor"/>
    <property type="match status" value="3"/>
</dbReference>
<dbReference type="InterPro" id="IPR032675">
    <property type="entry name" value="LRR_dom_sf"/>
</dbReference>
<dbReference type="GO" id="GO:0019005">
    <property type="term" value="C:SCF ubiquitin ligase complex"/>
    <property type="evidence" value="ECO:0007669"/>
    <property type="project" value="TreeGrafter"/>
</dbReference>
<dbReference type="AlphaFoldDB" id="A0A2G8JG35"/>
<dbReference type="STRING" id="307972.A0A2G8JG35"/>
<dbReference type="GO" id="GO:0031146">
    <property type="term" value="P:SCF-dependent proteasomal ubiquitin-dependent protein catabolic process"/>
    <property type="evidence" value="ECO:0007669"/>
    <property type="project" value="TreeGrafter"/>
</dbReference>
<keyword evidence="2" id="KW-1185">Reference proteome</keyword>
<evidence type="ECO:0000313" key="1">
    <source>
        <dbReference type="EMBL" id="PIK34716.1"/>
    </source>
</evidence>
<dbReference type="EMBL" id="MRZV01002095">
    <property type="protein sequence ID" value="PIK34716.1"/>
    <property type="molecule type" value="Genomic_DNA"/>
</dbReference>
<dbReference type="Proteomes" id="UP000230750">
    <property type="component" value="Unassembled WGS sequence"/>
</dbReference>
<reference evidence="1 2" key="1">
    <citation type="journal article" date="2017" name="PLoS Biol.">
        <title>The sea cucumber genome provides insights into morphological evolution and visceral regeneration.</title>
        <authorList>
            <person name="Zhang X."/>
            <person name="Sun L."/>
            <person name="Yuan J."/>
            <person name="Sun Y."/>
            <person name="Gao Y."/>
            <person name="Zhang L."/>
            <person name="Li S."/>
            <person name="Dai H."/>
            <person name="Hamel J.F."/>
            <person name="Liu C."/>
            <person name="Yu Y."/>
            <person name="Liu S."/>
            <person name="Lin W."/>
            <person name="Guo K."/>
            <person name="Jin S."/>
            <person name="Xu P."/>
            <person name="Storey K.B."/>
            <person name="Huan P."/>
            <person name="Zhang T."/>
            <person name="Zhou Y."/>
            <person name="Zhang J."/>
            <person name="Lin C."/>
            <person name="Li X."/>
            <person name="Xing L."/>
            <person name="Huo D."/>
            <person name="Sun M."/>
            <person name="Wang L."/>
            <person name="Mercier A."/>
            <person name="Li F."/>
            <person name="Yang H."/>
            <person name="Xiang J."/>
        </authorList>
    </citation>
    <scope>NUCLEOTIDE SEQUENCE [LARGE SCALE GENOMIC DNA]</scope>
    <source>
        <strain evidence="1">Shaxun</strain>
        <tissue evidence="1">Muscle</tissue>
    </source>
</reference>
<dbReference type="SUPFAM" id="SSF52047">
    <property type="entry name" value="RNI-like"/>
    <property type="match status" value="2"/>
</dbReference>
<protein>
    <submittedName>
        <fullName evidence="1">Putative F-box/LRR-repeat protein 4-like</fullName>
    </submittedName>
</protein>
<proteinExistence type="predicted"/>
<gene>
    <name evidence="1" type="ORF">BSL78_28462</name>
</gene>
<sequence>MVKQLGDICLQCIAQNLDSISNVGRRLPTSLKETLLKRLVDHDMLTTSYLPHITYHLFCPAIRWIEFRYSDQVTDEVLLQLSYSQCKLQRVTLEGCSNITDLGLHTLLSKQDQLIHLRLKDLEKITAKSLQGVKTPQLKNVYITRCNLISNDGITTLVKNNPQISTLHINPSHKMTEEVLPVVAECLQDQLVDLNICGLYTVSDEVLLSLGKYCPNIKRLNVDGLVRITSDSLSQLYKVLESLNFLDLSFCYKTREPPGNRMLEEVPAKMSSLSLGGLQVEGDRLPQILGRLPMLTDLRLTGVNTITADVADKMLKEIGHNLINLNFGGCHLQFDDECLKPVVKYCHNLECLSLDLCTRVRGEPLKDLLEDDKRAKKMKVFSFSACKDEIKLHLKPRSKGQRSH</sequence>